<proteinExistence type="predicted"/>
<organism evidence="1 2">
    <name type="scientific">Nephila pilipes</name>
    <name type="common">Giant wood spider</name>
    <name type="synonym">Nephila maculata</name>
    <dbReference type="NCBI Taxonomy" id="299642"/>
    <lineage>
        <taxon>Eukaryota</taxon>
        <taxon>Metazoa</taxon>
        <taxon>Ecdysozoa</taxon>
        <taxon>Arthropoda</taxon>
        <taxon>Chelicerata</taxon>
        <taxon>Arachnida</taxon>
        <taxon>Araneae</taxon>
        <taxon>Araneomorphae</taxon>
        <taxon>Entelegynae</taxon>
        <taxon>Araneoidea</taxon>
        <taxon>Nephilidae</taxon>
        <taxon>Nephila</taxon>
    </lineage>
</organism>
<sequence length="97" mass="10784">MGRVSLPKDSFSDGETLHQCNQCNFLVFALSLKKHLSAHRKKEILNSATPLKIPTPSCVNKQRRNRKIKNLVEGAPGDVLLPPPISTPNSLQYKYAS</sequence>
<reference evidence="1" key="1">
    <citation type="submission" date="2020-08" db="EMBL/GenBank/DDBJ databases">
        <title>Multicomponent nature underlies the extraordinary mechanical properties of spider dragline silk.</title>
        <authorList>
            <person name="Kono N."/>
            <person name="Nakamura H."/>
            <person name="Mori M."/>
            <person name="Yoshida Y."/>
            <person name="Ohtoshi R."/>
            <person name="Malay A.D."/>
            <person name="Moran D.A.P."/>
            <person name="Tomita M."/>
            <person name="Numata K."/>
            <person name="Arakawa K."/>
        </authorList>
    </citation>
    <scope>NUCLEOTIDE SEQUENCE</scope>
</reference>
<dbReference type="AlphaFoldDB" id="A0A8X6THW3"/>
<accession>A0A8X6THW3</accession>
<evidence type="ECO:0000313" key="1">
    <source>
        <dbReference type="EMBL" id="GFT16263.1"/>
    </source>
</evidence>
<dbReference type="EMBL" id="BMAW01058423">
    <property type="protein sequence ID" value="GFT16263.1"/>
    <property type="molecule type" value="Genomic_DNA"/>
</dbReference>
<comment type="caution">
    <text evidence="1">The sequence shown here is derived from an EMBL/GenBank/DDBJ whole genome shotgun (WGS) entry which is preliminary data.</text>
</comment>
<protein>
    <submittedName>
        <fullName evidence="1">Uncharacterized protein</fullName>
    </submittedName>
</protein>
<gene>
    <name evidence="1" type="ORF">NPIL_606681</name>
</gene>
<name>A0A8X6THW3_NEPPI</name>
<evidence type="ECO:0000313" key="2">
    <source>
        <dbReference type="Proteomes" id="UP000887013"/>
    </source>
</evidence>
<dbReference type="Proteomes" id="UP000887013">
    <property type="component" value="Unassembled WGS sequence"/>
</dbReference>
<keyword evidence="2" id="KW-1185">Reference proteome</keyword>